<reference evidence="1" key="2">
    <citation type="submission" date="2015-03" db="UniProtKB">
        <authorList>
            <consortium name="EnsemblPlants"/>
        </authorList>
    </citation>
    <scope>IDENTIFICATION</scope>
</reference>
<evidence type="ECO:0000313" key="1">
    <source>
        <dbReference type="EnsemblPlants" id="OBART11G09440.1"/>
    </source>
</evidence>
<dbReference type="Gramene" id="OBART11G09440.1">
    <property type="protein sequence ID" value="OBART11G09440.1"/>
    <property type="gene ID" value="OBART11G09440"/>
</dbReference>
<dbReference type="Proteomes" id="UP000026960">
    <property type="component" value="Chromosome 11"/>
</dbReference>
<dbReference type="PaxDb" id="65489-OBART11G09440.1"/>
<dbReference type="EnsemblPlants" id="OBART11G09440.1">
    <property type="protein sequence ID" value="OBART11G09440.1"/>
    <property type="gene ID" value="OBART11G09440"/>
</dbReference>
<protein>
    <submittedName>
        <fullName evidence="1">Uncharacterized protein</fullName>
    </submittedName>
</protein>
<accession>A0A0D3HKI2</accession>
<proteinExistence type="predicted"/>
<keyword evidence="2" id="KW-1185">Reference proteome</keyword>
<dbReference type="AlphaFoldDB" id="A0A0D3HKI2"/>
<sequence length="92" mass="9600">MGTRVSQTIGTGVTVEVTVVFILLYPAVNPETAVTVKQTLMRTPCAVALISGSTNGTKPAAAASEKVLSKTSASQAAKISDHFGWTEIYEIS</sequence>
<name>A0A0D3HKI2_9ORYZ</name>
<dbReference type="Gramene" id="OBART11G09460.1">
    <property type="protein sequence ID" value="OBART11G09460.1"/>
    <property type="gene ID" value="OBART11G09460"/>
</dbReference>
<dbReference type="HOGENOM" id="CLU_2416763_0_0_1"/>
<dbReference type="EnsemblPlants" id="OBART11G09460.1">
    <property type="protein sequence ID" value="OBART11G09460.1"/>
    <property type="gene ID" value="OBART11G09460"/>
</dbReference>
<evidence type="ECO:0000313" key="2">
    <source>
        <dbReference type="Proteomes" id="UP000026960"/>
    </source>
</evidence>
<reference evidence="1" key="1">
    <citation type="journal article" date="2009" name="Rice">
        <title>De Novo Next Generation Sequencing of Plant Genomes.</title>
        <authorList>
            <person name="Rounsley S."/>
            <person name="Marri P.R."/>
            <person name="Yu Y."/>
            <person name="He R."/>
            <person name="Sisneros N."/>
            <person name="Goicoechea J.L."/>
            <person name="Lee S.J."/>
            <person name="Angelova A."/>
            <person name="Kudrna D."/>
            <person name="Luo M."/>
            <person name="Affourtit J."/>
            <person name="Desany B."/>
            <person name="Knight J."/>
            <person name="Niazi F."/>
            <person name="Egholm M."/>
            <person name="Wing R.A."/>
        </authorList>
    </citation>
    <scope>NUCLEOTIDE SEQUENCE [LARGE SCALE GENOMIC DNA]</scope>
    <source>
        <strain evidence="1">IRGC 105608</strain>
    </source>
</reference>
<organism evidence="1">
    <name type="scientific">Oryza barthii</name>
    <dbReference type="NCBI Taxonomy" id="65489"/>
    <lineage>
        <taxon>Eukaryota</taxon>
        <taxon>Viridiplantae</taxon>
        <taxon>Streptophyta</taxon>
        <taxon>Embryophyta</taxon>
        <taxon>Tracheophyta</taxon>
        <taxon>Spermatophyta</taxon>
        <taxon>Magnoliopsida</taxon>
        <taxon>Liliopsida</taxon>
        <taxon>Poales</taxon>
        <taxon>Poaceae</taxon>
        <taxon>BOP clade</taxon>
        <taxon>Oryzoideae</taxon>
        <taxon>Oryzeae</taxon>
        <taxon>Oryzinae</taxon>
        <taxon>Oryza</taxon>
    </lineage>
</organism>